<keyword evidence="3" id="KW-1185">Reference proteome</keyword>
<evidence type="ECO:0000313" key="2">
    <source>
        <dbReference type="EMBL" id="VDM53417.1"/>
    </source>
</evidence>
<reference evidence="4" key="1">
    <citation type="submission" date="2016-04" db="UniProtKB">
        <authorList>
            <consortium name="WormBaseParasite"/>
        </authorList>
    </citation>
    <scope>IDENTIFICATION</scope>
</reference>
<reference evidence="2 3" key="2">
    <citation type="submission" date="2018-11" db="EMBL/GenBank/DDBJ databases">
        <authorList>
            <consortium name="Pathogen Informatics"/>
        </authorList>
    </citation>
    <scope>NUCLEOTIDE SEQUENCE [LARGE SCALE GENOMIC DNA]</scope>
    <source>
        <strain evidence="2 3">Costa Rica</strain>
    </source>
</reference>
<proteinExistence type="predicted"/>
<dbReference type="InterPro" id="IPR013087">
    <property type="entry name" value="Znf_C2H2_type"/>
</dbReference>
<feature type="domain" description="C2H2-type" evidence="1">
    <location>
        <begin position="98"/>
        <end position="123"/>
    </location>
</feature>
<evidence type="ECO:0000313" key="3">
    <source>
        <dbReference type="Proteomes" id="UP000267027"/>
    </source>
</evidence>
<dbReference type="Proteomes" id="UP000267027">
    <property type="component" value="Unassembled WGS sequence"/>
</dbReference>
<feature type="domain" description="C2H2-type" evidence="1">
    <location>
        <begin position="52"/>
        <end position="77"/>
    </location>
</feature>
<dbReference type="SMART" id="SM00355">
    <property type="entry name" value="ZnF_C2H2"/>
    <property type="match status" value="2"/>
</dbReference>
<sequence length="344" mass="40093">MPDCDWKGAYRSLRCDHMRWCHKDWVMPPRYILQRITKDGIYIDPKTFVPPFSCPVEGCEWRGSYRASRSQHIKSAHPCYVPPKKKAPIGGYVADGKYLCHIPQCTWRGISRSTRASHMRKVHGGFANPAYSTRQVSSNIIIQWVDGRLTVIGCVEHTGHRMGTALLRLSTNERVVLDEYLYVVDDKVPLDAMLDRIRGEIAEWHLLSEWATRLDEMVSNRVDRFAIICALRRWTRYLIDMFEAFREMELNSLAQLVDSQLTDPEFAKRWTPLNRNPLTDHSNPVLEISCRIFRERFLNCELCARLDEYAGLLVERIAEFNALMVGHSTIHNFELLFTHIYEDM</sequence>
<dbReference type="STRING" id="334426.A0A158PED3"/>
<organism evidence="4">
    <name type="scientific">Angiostrongylus costaricensis</name>
    <name type="common">Nematode worm</name>
    <dbReference type="NCBI Taxonomy" id="334426"/>
    <lineage>
        <taxon>Eukaryota</taxon>
        <taxon>Metazoa</taxon>
        <taxon>Ecdysozoa</taxon>
        <taxon>Nematoda</taxon>
        <taxon>Chromadorea</taxon>
        <taxon>Rhabditida</taxon>
        <taxon>Rhabditina</taxon>
        <taxon>Rhabditomorpha</taxon>
        <taxon>Strongyloidea</taxon>
        <taxon>Metastrongylidae</taxon>
        <taxon>Angiostrongylus</taxon>
    </lineage>
</organism>
<evidence type="ECO:0000259" key="1">
    <source>
        <dbReference type="SMART" id="SM00355"/>
    </source>
</evidence>
<protein>
    <submittedName>
        <fullName evidence="4">C2H2-type domain-containing protein</fullName>
    </submittedName>
</protein>
<dbReference type="WBParaSite" id="ACOC_0000183101-mRNA-1">
    <property type="protein sequence ID" value="ACOC_0000183101-mRNA-1"/>
    <property type="gene ID" value="ACOC_0000183101"/>
</dbReference>
<gene>
    <name evidence="2" type="ORF">ACOC_LOCUS1832</name>
</gene>
<accession>A0A158PED3</accession>
<evidence type="ECO:0000313" key="4">
    <source>
        <dbReference type="WBParaSite" id="ACOC_0000183101-mRNA-1"/>
    </source>
</evidence>
<name>A0A158PED3_ANGCS</name>
<dbReference type="EMBL" id="UYYA01000303">
    <property type="protein sequence ID" value="VDM53417.1"/>
    <property type="molecule type" value="Genomic_DNA"/>
</dbReference>
<dbReference type="OrthoDB" id="5807141at2759"/>
<dbReference type="AlphaFoldDB" id="A0A158PED3"/>